<evidence type="ECO:0000256" key="12">
    <source>
        <dbReference type="ARBA" id="ARBA00048028"/>
    </source>
</evidence>
<dbReference type="CDD" id="cd00381">
    <property type="entry name" value="IMPDH"/>
    <property type="match status" value="1"/>
</dbReference>
<organism evidence="21">
    <name type="scientific">candidate division WOR-3 bacterium</name>
    <dbReference type="NCBI Taxonomy" id="2052148"/>
    <lineage>
        <taxon>Bacteria</taxon>
        <taxon>Bacteria division WOR-3</taxon>
    </lineage>
</organism>
<evidence type="ECO:0000313" key="21">
    <source>
        <dbReference type="EMBL" id="HGW91941.1"/>
    </source>
</evidence>
<evidence type="ECO:0000256" key="9">
    <source>
        <dbReference type="ARBA" id="ARBA00023002"/>
    </source>
</evidence>
<sequence length="478" mass="52096">MEEFLTFDDVLILPEYSDVLPSQVDVSTLFSKNIRLNIPIVSSAMDTVTESSMAIAIALEGGIGVIHKNMSIKKQAEEVEKTKRFESGMISNPITLSPEDTIKMAIEIMRKNNISGLPVVDENMHLLGLITKRDLIFEENMKLKVREIMTPVEKLIIAEEGVTIEKAKEIFKREKVEKLPIVKKDGKLVGLITVKDILKRIDYPFAARDENGRLRCAAAVGTATDTIDRAKELVNAGADAIVIDTAHGHSEKVIQITRKLRDLVDVDIVVGNIGTAEAAKKLIEMDVDGIKVGIGPGSICTTRVVAGIGIPQLSAIMNVAKEKKDIPVIADGGIKYSGDITKALAAGADSVMIGNLLAGTEEAPGETIYLEGRKYKVYRGMGSIDAMREGGADRYLEKEKLVPEGVVGRVPYRGSVKEVVFQLIGGLKAGMGYTGSRNIRELQKKARFIKITNAGLKESHPHDITITKEPPNYEPPTI</sequence>
<dbReference type="SUPFAM" id="SSF54631">
    <property type="entry name" value="CBS-domain pair"/>
    <property type="match status" value="1"/>
</dbReference>
<comment type="catalytic activity">
    <reaction evidence="12 13 19">
        <text>IMP + NAD(+) + H2O = XMP + NADH + H(+)</text>
        <dbReference type="Rhea" id="RHEA:11708"/>
        <dbReference type="ChEBI" id="CHEBI:15377"/>
        <dbReference type="ChEBI" id="CHEBI:15378"/>
        <dbReference type="ChEBI" id="CHEBI:57464"/>
        <dbReference type="ChEBI" id="CHEBI:57540"/>
        <dbReference type="ChEBI" id="CHEBI:57945"/>
        <dbReference type="ChEBI" id="CHEBI:58053"/>
        <dbReference type="EC" id="1.1.1.205"/>
    </reaction>
</comment>
<keyword evidence="10 13" id="KW-0520">NAD</keyword>
<dbReference type="Gene3D" id="3.20.20.70">
    <property type="entry name" value="Aldolase class I"/>
    <property type="match status" value="1"/>
</dbReference>
<evidence type="ECO:0000256" key="15">
    <source>
        <dbReference type="PIRSR" id="PIRSR000130-3"/>
    </source>
</evidence>
<feature type="domain" description="CBS" evidence="20">
    <location>
        <begin position="149"/>
        <end position="210"/>
    </location>
</feature>
<dbReference type="InterPro" id="IPR046342">
    <property type="entry name" value="CBS_dom_sf"/>
</dbReference>
<evidence type="ECO:0000259" key="20">
    <source>
        <dbReference type="PROSITE" id="PS51371"/>
    </source>
</evidence>
<evidence type="ECO:0000256" key="5">
    <source>
        <dbReference type="ARBA" id="ARBA00022737"/>
    </source>
</evidence>
<evidence type="ECO:0000256" key="3">
    <source>
        <dbReference type="ARBA" id="ARBA00011881"/>
    </source>
</evidence>
<comment type="subunit">
    <text evidence="3 13">Homotetramer.</text>
</comment>
<gene>
    <name evidence="13 21" type="primary">guaB</name>
    <name evidence="21" type="ORF">ENV67_05305</name>
</gene>
<dbReference type="InterPro" id="IPR015875">
    <property type="entry name" value="IMP_DH/GMP_Rdtase_CS"/>
</dbReference>
<comment type="similarity">
    <text evidence="2 13 18">Belongs to the IMPDH/GMPR family.</text>
</comment>
<dbReference type="InterPro" id="IPR005990">
    <property type="entry name" value="IMP_DH"/>
</dbReference>
<evidence type="ECO:0000256" key="2">
    <source>
        <dbReference type="ARBA" id="ARBA00005502"/>
    </source>
</evidence>
<dbReference type="NCBIfam" id="TIGR01302">
    <property type="entry name" value="IMP_dehydrog"/>
    <property type="match status" value="1"/>
</dbReference>
<feature type="active site" description="Thioimidate intermediate" evidence="13 14">
    <location>
        <position position="300"/>
    </location>
</feature>
<evidence type="ECO:0000256" key="13">
    <source>
        <dbReference type="HAMAP-Rule" id="MF_01964"/>
    </source>
</evidence>
<comment type="activity regulation">
    <text evidence="13">Mycophenolic acid (MPA) is a non-competitive inhibitor that prevents formation of the closed enzyme conformation by binding to the same site as the amobile flap. In contrast, mizoribine monophosphate (MZP) is a competitive inhibitor that induces the closed conformation. MPA is a potent inhibitor of mammalian IMPDHs but a poor inhibitor of the bacterial enzymes. MZP is a more potent inhibitor of bacterial IMPDH.</text>
</comment>
<dbReference type="SMART" id="SM00116">
    <property type="entry name" value="CBS"/>
    <property type="match status" value="2"/>
</dbReference>
<dbReference type="SUPFAM" id="SSF51412">
    <property type="entry name" value="Inosine monophosphate dehydrogenase (IMPDH)"/>
    <property type="match status" value="1"/>
</dbReference>
<dbReference type="GO" id="GO:0003938">
    <property type="term" value="F:IMP dehydrogenase activity"/>
    <property type="evidence" value="ECO:0007669"/>
    <property type="project" value="UniProtKB-UniRule"/>
</dbReference>
<feature type="binding site" evidence="13">
    <location>
        <position position="460"/>
    </location>
    <ligand>
        <name>K(+)</name>
        <dbReference type="ChEBI" id="CHEBI:29103"/>
        <note>ligand shared between two tetrameric partners</note>
    </ligand>
</feature>
<feature type="binding site" evidence="13">
    <location>
        <position position="458"/>
    </location>
    <ligand>
        <name>K(+)</name>
        <dbReference type="ChEBI" id="CHEBI:29103"/>
        <note>ligand shared between two tetrameric partners</note>
    </ligand>
</feature>
<feature type="binding site" evidence="13">
    <location>
        <begin position="331"/>
        <end position="333"/>
    </location>
    <ligand>
        <name>IMP</name>
        <dbReference type="ChEBI" id="CHEBI:58053"/>
    </ligand>
</feature>
<dbReference type="PANTHER" id="PTHR11911:SF111">
    <property type="entry name" value="INOSINE-5'-MONOPHOSPHATE DEHYDROGENASE"/>
    <property type="match status" value="1"/>
</dbReference>
<comment type="function">
    <text evidence="13">Catalyzes the conversion of inosine 5'-phosphate (IMP) to xanthosine 5'-phosphate (XMP), the first committed and rate-limiting step in the de novo synthesis of guanine nucleotides, and therefore plays an important role in the regulation of cell growth.</text>
</comment>
<evidence type="ECO:0000256" key="1">
    <source>
        <dbReference type="ARBA" id="ARBA00001958"/>
    </source>
</evidence>
<dbReference type="GO" id="GO:0006183">
    <property type="term" value="P:GTP biosynthetic process"/>
    <property type="evidence" value="ECO:0007669"/>
    <property type="project" value="TreeGrafter"/>
</dbReference>
<comment type="caution">
    <text evidence="21">The sequence shown here is derived from an EMBL/GenBank/DDBJ whole genome shotgun (WGS) entry which is preliminary data.</text>
</comment>
<feature type="binding site" evidence="13">
    <location>
        <position position="459"/>
    </location>
    <ligand>
        <name>K(+)</name>
        <dbReference type="ChEBI" id="CHEBI:29103"/>
        <note>ligand shared between two tetrameric partners</note>
    </ligand>
</feature>
<protein>
    <recommendedName>
        <fullName evidence="13 19">Inosine-5'-monophosphate dehydrogenase</fullName>
        <shortName evidence="13">IMP dehydrogenase</shortName>
        <shortName evidence="13">IMPD</shortName>
        <shortName evidence="13">IMPDH</shortName>
        <ecNumber evidence="13 19">1.1.1.205</ecNumber>
    </recommendedName>
</protein>
<dbReference type="GO" id="GO:0046872">
    <property type="term" value="F:metal ion binding"/>
    <property type="evidence" value="ECO:0007669"/>
    <property type="project" value="UniProtKB-UniRule"/>
</dbReference>
<reference evidence="21" key="1">
    <citation type="journal article" date="2020" name="mSystems">
        <title>Genome- and Community-Level Interaction Insights into Carbon Utilization and Element Cycling Functions of Hydrothermarchaeota in Hydrothermal Sediment.</title>
        <authorList>
            <person name="Zhou Z."/>
            <person name="Liu Y."/>
            <person name="Xu W."/>
            <person name="Pan J."/>
            <person name="Luo Z.H."/>
            <person name="Li M."/>
        </authorList>
    </citation>
    <scope>NUCLEOTIDE SEQUENCE [LARGE SCALE GENOMIC DNA]</scope>
    <source>
        <strain evidence="21">SpSt-780</strain>
    </source>
</reference>
<keyword evidence="6 13" id="KW-0332">GMP biosynthesis</keyword>
<evidence type="ECO:0000256" key="7">
    <source>
        <dbReference type="ARBA" id="ARBA00022755"/>
    </source>
</evidence>
<keyword evidence="5" id="KW-0677">Repeat</keyword>
<dbReference type="FunFam" id="3.20.20.70:FF:000003">
    <property type="entry name" value="GMP reductase"/>
    <property type="match status" value="1"/>
</dbReference>
<feature type="binding site" evidence="15">
    <location>
        <begin position="244"/>
        <end position="246"/>
    </location>
    <ligand>
        <name>NAD(+)</name>
        <dbReference type="ChEBI" id="CHEBI:57540"/>
    </ligand>
</feature>
<dbReference type="PIRSF" id="PIRSF000130">
    <property type="entry name" value="IMPDH"/>
    <property type="match status" value="1"/>
</dbReference>
<feature type="active site" description="Proton acceptor" evidence="13 14">
    <location>
        <position position="394"/>
    </location>
</feature>
<feature type="binding site" evidence="13">
    <location>
        <begin position="354"/>
        <end position="355"/>
    </location>
    <ligand>
        <name>IMP</name>
        <dbReference type="ChEBI" id="CHEBI:58053"/>
    </ligand>
</feature>
<feature type="binding site" description="in other chain" evidence="13 16">
    <location>
        <position position="297"/>
    </location>
    <ligand>
        <name>K(+)</name>
        <dbReference type="ChEBI" id="CHEBI:29103"/>
        <note>ligand shared between two tetrameric partners</note>
    </ligand>
</feature>
<feature type="binding site" evidence="13">
    <location>
        <begin position="378"/>
        <end position="382"/>
    </location>
    <ligand>
        <name>IMP</name>
        <dbReference type="ChEBI" id="CHEBI:58053"/>
    </ligand>
</feature>
<evidence type="ECO:0000256" key="19">
    <source>
        <dbReference type="RuleBase" id="RU003928"/>
    </source>
</evidence>
<dbReference type="Pfam" id="PF00571">
    <property type="entry name" value="CBS"/>
    <property type="match status" value="2"/>
</dbReference>
<feature type="binding site" evidence="13">
    <location>
        <position position="404"/>
    </location>
    <ligand>
        <name>IMP</name>
        <dbReference type="ChEBI" id="CHEBI:58053"/>
    </ligand>
</feature>
<evidence type="ECO:0000256" key="11">
    <source>
        <dbReference type="ARBA" id="ARBA00023122"/>
    </source>
</evidence>
<feature type="binding site" evidence="13">
    <location>
        <position position="298"/>
    </location>
    <ligand>
        <name>IMP</name>
        <dbReference type="ChEBI" id="CHEBI:58053"/>
    </ligand>
</feature>
<accession>A0A7C4Y5A8</accession>
<proteinExistence type="inferred from homology"/>
<evidence type="ECO:0000256" key="4">
    <source>
        <dbReference type="ARBA" id="ARBA00022723"/>
    </source>
</evidence>
<dbReference type="InterPro" id="IPR000644">
    <property type="entry name" value="CBS_dom"/>
</dbReference>
<keyword evidence="4 13" id="KW-0479">Metal-binding</keyword>
<dbReference type="SMART" id="SM01240">
    <property type="entry name" value="IMPDH"/>
    <property type="match status" value="1"/>
</dbReference>
<dbReference type="GO" id="GO:0000166">
    <property type="term" value="F:nucleotide binding"/>
    <property type="evidence" value="ECO:0007669"/>
    <property type="project" value="UniProtKB-UniRule"/>
</dbReference>
<feature type="binding site" description="in other chain" evidence="13 16">
    <location>
        <position position="295"/>
    </location>
    <ligand>
        <name>K(+)</name>
        <dbReference type="ChEBI" id="CHEBI:29103"/>
        <note>ligand shared between two tetrameric partners</note>
    </ligand>
</feature>
<dbReference type="PROSITE" id="PS00487">
    <property type="entry name" value="IMP_DH_GMP_RED"/>
    <property type="match status" value="1"/>
</dbReference>
<dbReference type="EC" id="1.1.1.205" evidence="13 19"/>
<evidence type="ECO:0000256" key="10">
    <source>
        <dbReference type="ARBA" id="ARBA00023027"/>
    </source>
</evidence>
<dbReference type="InterPro" id="IPR001093">
    <property type="entry name" value="IMP_DH_GMPRt"/>
</dbReference>
<feature type="binding site" description="in other chain" evidence="13 16">
    <location>
        <position position="300"/>
    </location>
    <ligand>
        <name>K(+)</name>
        <dbReference type="ChEBI" id="CHEBI:29103"/>
        <note>ligand shared between two tetrameric partners</note>
    </ligand>
</feature>
<dbReference type="UniPathway" id="UPA00601">
    <property type="reaction ID" value="UER00295"/>
</dbReference>
<evidence type="ECO:0000256" key="6">
    <source>
        <dbReference type="ARBA" id="ARBA00022749"/>
    </source>
</evidence>
<keyword evidence="7 13" id="KW-0658">Purine biosynthesis</keyword>
<comment type="pathway">
    <text evidence="13 19">Purine metabolism; XMP biosynthesis via de novo pathway; XMP from IMP: step 1/1.</text>
</comment>
<evidence type="ECO:0000256" key="8">
    <source>
        <dbReference type="ARBA" id="ARBA00022958"/>
    </source>
</evidence>
<keyword evidence="11 17" id="KW-0129">CBS domain</keyword>
<name>A0A7C4Y5A8_UNCW3</name>
<feature type="binding site" evidence="13 15">
    <location>
        <begin position="293"/>
        <end position="295"/>
    </location>
    <ligand>
        <name>NAD(+)</name>
        <dbReference type="ChEBI" id="CHEBI:57540"/>
    </ligand>
</feature>
<dbReference type="Pfam" id="PF00478">
    <property type="entry name" value="IMPDH"/>
    <property type="match status" value="1"/>
</dbReference>
<feature type="domain" description="CBS" evidence="20">
    <location>
        <begin position="89"/>
        <end position="145"/>
    </location>
</feature>
<dbReference type="PROSITE" id="PS51371">
    <property type="entry name" value="CBS"/>
    <property type="match status" value="2"/>
</dbReference>
<dbReference type="GO" id="GO:0006177">
    <property type="term" value="P:GMP biosynthetic process"/>
    <property type="evidence" value="ECO:0007669"/>
    <property type="project" value="UniProtKB-UniRule"/>
</dbReference>
<comment type="cofactor">
    <cofactor evidence="1 13">
        <name>K(+)</name>
        <dbReference type="ChEBI" id="CHEBI:29103"/>
    </cofactor>
</comment>
<comment type="caution">
    <text evidence="13">Lacks conserved residue(s) required for the propagation of feature annotation.</text>
</comment>
<evidence type="ECO:0000256" key="18">
    <source>
        <dbReference type="RuleBase" id="RU003927"/>
    </source>
</evidence>
<evidence type="ECO:0000256" key="14">
    <source>
        <dbReference type="PIRSR" id="PIRSR000130-1"/>
    </source>
</evidence>
<dbReference type="AlphaFoldDB" id="A0A7C4Y5A8"/>
<keyword evidence="8 13" id="KW-0630">Potassium</keyword>
<dbReference type="InterPro" id="IPR013785">
    <property type="entry name" value="Aldolase_TIM"/>
</dbReference>
<evidence type="ECO:0000256" key="16">
    <source>
        <dbReference type="PIRSR" id="PIRSR000130-4"/>
    </source>
</evidence>
<feature type="binding site" evidence="13">
    <location>
        <position position="244"/>
    </location>
    <ligand>
        <name>NAD(+)</name>
        <dbReference type="ChEBI" id="CHEBI:57540"/>
    </ligand>
</feature>
<keyword evidence="9 13" id="KW-0560">Oxidoreductase</keyword>
<dbReference type="HAMAP" id="MF_01964">
    <property type="entry name" value="IMPDH"/>
    <property type="match status" value="1"/>
</dbReference>
<dbReference type="PANTHER" id="PTHR11911">
    <property type="entry name" value="INOSINE-5-MONOPHOSPHATE DEHYDROGENASE RELATED"/>
    <property type="match status" value="1"/>
</dbReference>
<dbReference type="EMBL" id="DTHG01000067">
    <property type="protein sequence ID" value="HGW91941.1"/>
    <property type="molecule type" value="Genomic_DNA"/>
</dbReference>
<evidence type="ECO:0000256" key="17">
    <source>
        <dbReference type="PROSITE-ProRule" id="PRU00703"/>
    </source>
</evidence>
<dbReference type="CDD" id="cd04601">
    <property type="entry name" value="CBS_pair_IMPDH"/>
    <property type="match status" value="1"/>
</dbReference>